<gene>
    <name evidence="1" type="ORF">C2L65_36440</name>
</gene>
<sequence>MNVPVSERPTDAETASEWICNELARQKLTYDLEYARRDGDGCGEAALEVVQSLVAAQEGLAVERTGTSVARFYRAAVMNGQ</sequence>
<evidence type="ECO:0000313" key="1">
    <source>
        <dbReference type="EMBL" id="AUT66148.1"/>
    </source>
</evidence>
<proteinExistence type="predicted"/>
<dbReference type="AlphaFoldDB" id="A0A2I8F372"/>
<organism evidence="1 2">
    <name type="scientific">Paraburkholderia terrae</name>
    <dbReference type="NCBI Taxonomy" id="311230"/>
    <lineage>
        <taxon>Bacteria</taxon>
        <taxon>Pseudomonadati</taxon>
        <taxon>Pseudomonadota</taxon>
        <taxon>Betaproteobacteria</taxon>
        <taxon>Burkholderiales</taxon>
        <taxon>Burkholderiaceae</taxon>
        <taxon>Paraburkholderia</taxon>
    </lineage>
</organism>
<accession>A0A2I8F372</accession>
<dbReference type="KEGG" id="pter:C2L65_36440"/>
<name>A0A2I8F372_9BURK</name>
<protein>
    <submittedName>
        <fullName evidence="1">Uncharacterized protein</fullName>
    </submittedName>
</protein>
<dbReference type="Proteomes" id="UP000243502">
    <property type="component" value="Chromosome 3"/>
</dbReference>
<dbReference type="OrthoDB" id="9009338at2"/>
<evidence type="ECO:0000313" key="2">
    <source>
        <dbReference type="Proteomes" id="UP000243502"/>
    </source>
</evidence>
<reference evidence="1 2" key="1">
    <citation type="submission" date="2018-01" db="EMBL/GenBank/DDBJ databases">
        <title>Species boundaries and ecological features among Paraburkholderia terrae DSMZ17804T, P. hospita DSMZ17164T and P. caribensis DSMZ13236T.</title>
        <authorList>
            <person name="Pratama A.A."/>
        </authorList>
    </citation>
    <scope>NUCLEOTIDE SEQUENCE [LARGE SCALE GENOMIC DNA]</scope>
    <source>
        <strain evidence="1 2">DSM 17804</strain>
    </source>
</reference>
<dbReference type="EMBL" id="CP026113">
    <property type="protein sequence ID" value="AUT66148.1"/>
    <property type="molecule type" value="Genomic_DNA"/>
</dbReference>